<gene>
    <name evidence="1" type="ORF">EDD29_0089</name>
</gene>
<sequence>MARVPVTVLLNFGDQSELVIPDFKITDQNPIRVPAAEVAAAIGLATGELPGKHLTAEVTETPETGVVVTGYELA</sequence>
<keyword evidence="2" id="KW-1185">Reference proteome</keyword>
<dbReference type="AlphaFoldDB" id="A0A3N1CPF8"/>
<comment type="caution">
    <text evidence="1">The sequence shown here is derived from an EMBL/GenBank/DDBJ whole genome shotgun (WGS) entry which is preliminary data.</text>
</comment>
<protein>
    <submittedName>
        <fullName evidence="1">Uncharacterized protein</fullName>
    </submittedName>
</protein>
<dbReference type="OrthoDB" id="4555956at2"/>
<dbReference type="EMBL" id="RJKE01000001">
    <property type="protein sequence ID" value="ROO82608.1"/>
    <property type="molecule type" value="Genomic_DNA"/>
</dbReference>
<dbReference type="Proteomes" id="UP000272400">
    <property type="component" value="Unassembled WGS sequence"/>
</dbReference>
<organism evidence="1 2">
    <name type="scientific">Actinocorallia herbida</name>
    <dbReference type="NCBI Taxonomy" id="58109"/>
    <lineage>
        <taxon>Bacteria</taxon>
        <taxon>Bacillati</taxon>
        <taxon>Actinomycetota</taxon>
        <taxon>Actinomycetes</taxon>
        <taxon>Streptosporangiales</taxon>
        <taxon>Thermomonosporaceae</taxon>
        <taxon>Actinocorallia</taxon>
    </lineage>
</organism>
<proteinExistence type="predicted"/>
<dbReference type="RefSeq" id="WP_123661616.1">
    <property type="nucleotide sequence ID" value="NZ_RJKE01000001.1"/>
</dbReference>
<reference evidence="1 2" key="1">
    <citation type="submission" date="2018-11" db="EMBL/GenBank/DDBJ databases">
        <title>Sequencing the genomes of 1000 actinobacteria strains.</title>
        <authorList>
            <person name="Klenk H.-P."/>
        </authorList>
    </citation>
    <scope>NUCLEOTIDE SEQUENCE [LARGE SCALE GENOMIC DNA]</scope>
    <source>
        <strain evidence="1 2">DSM 44254</strain>
    </source>
</reference>
<accession>A0A3N1CPF8</accession>
<evidence type="ECO:0000313" key="2">
    <source>
        <dbReference type="Proteomes" id="UP000272400"/>
    </source>
</evidence>
<evidence type="ECO:0000313" key="1">
    <source>
        <dbReference type="EMBL" id="ROO82608.1"/>
    </source>
</evidence>
<name>A0A3N1CPF8_9ACTN</name>